<dbReference type="PANTHER" id="PTHR10133">
    <property type="entry name" value="DNA POLYMERASE I"/>
    <property type="match status" value="1"/>
</dbReference>
<dbReference type="SMART" id="SM00482">
    <property type="entry name" value="POLAc"/>
    <property type="match status" value="1"/>
</dbReference>
<evidence type="ECO:0000256" key="1">
    <source>
        <dbReference type="ARBA" id="ARBA00012417"/>
    </source>
</evidence>
<reference evidence="5 6" key="1">
    <citation type="journal article" date="2013" name="ISME J.">
        <title>A metabolic model for members of the genus Tetrasphaera involved in enhanced biological phosphorus removal.</title>
        <authorList>
            <person name="Kristiansen R."/>
            <person name="Nguyen H.T.T."/>
            <person name="Saunders A.M."/>
            <person name="Nielsen J.L."/>
            <person name="Wimmer R."/>
            <person name="Le V.Q."/>
            <person name="McIlroy S.J."/>
            <person name="Petrovski S."/>
            <person name="Seviour R.J."/>
            <person name="Calteau A."/>
            <person name="Nielsen K.L."/>
            <person name="Nielsen P.H."/>
        </authorList>
    </citation>
    <scope>NUCLEOTIDE SEQUENCE [LARGE SCALE GENOMIC DNA]</scope>
    <source>
        <strain evidence="5 6">Lp2</strain>
    </source>
</reference>
<dbReference type="InterPro" id="IPR001098">
    <property type="entry name" value="DNA-dir_DNA_pol_A_palm_dom"/>
</dbReference>
<gene>
    <name evidence="5" type="ORF">BN10_300031</name>
</gene>
<dbReference type="InterPro" id="IPR043502">
    <property type="entry name" value="DNA/RNA_pol_sf"/>
</dbReference>
<dbReference type="Gene3D" id="1.10.150.20">
    <property type="entry name" value="5' to 3' exonuclease, C-terminal subdomain"/>
    <property type="match status" value="1"/>
</dbReference>
<dbReference type="PANTHER" id="PTHR10133:SF27">
    <property type="entry name" value="DNA POLYMERASE NU"/>
    <property type="match status" value="1"/>
</dbReference>
<dbReference type="AlphaFoldDB" id="N0E1V8"/>
<dbReference type="STRING" id="1193181.BN10_300031"/>
<dbReference type="Gene3D" id="3.30.70.370">
    <property type="match status" value="1"/>
</dbReference>
<dbReference type="SUPFAM" id="SSF56672">
    <property type="entry name" value="DNA/RNA polymerases"/>
    <property type="match status" value="1"/>
</dbReference>
<name>N0E1V8_9MICO</name>
<accession>N0E1V8</accession>
<evidence type="ECO:0000313" key="6">
    <source>
        <dbReference type="Proteomes" id="UP000013167"/>
    </source>
</evidence>
<dbReference type="GO" id="GO:0003677">
    <property type="term" value="F:DNA binding"/>
    <property type="evidence" value="ECO:0007669"/>
    <property type="project" value="InterPro"/>
</dbReference>
<dbReference type="InterPro" id="IPR002298">
    <property type="entry name" value="DNA_polymerase_A"/>
</dbReference>
<dbReference type="eggNOG" id="COG0749">
    <property type="taxonomic scope" value="Bacteria"/>
</dbReference>
<evidence type="ECO:0000259" key="4">
    <source>
        <dbReference type="SMART" id="SM00482"/>
    </source>
</evidence>
<sequence>MLPLVTEDDVGSWGSPVAVLVGDRTFQRYAVGSPSALTVVDTSKGVDTVRSIEGRLRPRWVLWSADPALRPFVAAGIRPARSWDIAEAHRVLHGGWRADAGTAWAGAHGIPLDQVPPPPTGDLFEFAADTGERGELVRADGHLRPDAVHGTWLETDDRLIAWARAALVTALRQREQAAALGPRVIGTIASESAAALLCVDLAHDGLPLDRPRIEALIEEAAGPRPQSVADEVAARAHRDKAVLDLVPGREATDLRNPAAVKALLHGVGVEVPNTRKWVLEDQRAVHPVVGALLDWRKRERIATTYGHRWLAEHVGADDRLRGSWTACDGAGGRMTADNGLHNLPAALRPGVAAHLGQVLVRADLGQIEPRVLAVVSGDRTFAEATRADDLYAPVAARLGVERPIAKVAVLAAMYGQRSGAAGEALAGLERAYPVAMRLLDDAYAVGVRGGDLRTFGGRLIPTGRFLRGVPIGTDPALDAARGRFARNAIIQGAAAELFKAWAATVRALGAPLGAQIVLCLHDELLVHAPAERAAEVAAVVDQALADASRRWSGGAPVRFVADTSVIERWSDAKG</sequence>
<dbReference type="EC" id="2.7.7.7" evidence="1"/>
<dbReference type="RefSeq" id="WP_010849582.1">
    <property type="nucleotide sequence ID" value="NZ_HF570956.1"/>
</dbReference>
<protein>
    <recommendedName>
        <fullName evidence="1">DNA-directed DNA polymerase</fullName>
        <ecNumber evidence="1">2.7.7.7</ecNumber>
    </recommendedName>
</protein>
<comment type="caution">
    <text evidence="5">The sequence shown here is derived from an EMBL/GenBank/DDBJ whole genome shotgun (WGS) entry which is preliminary data.</text>
</comment>
<keyword evidence="2" id="KW-0235">DNA replication</keyword>
<dbReference type="PRINTS" id="PR00868">
    <property type="entry name" value="DNAPOLI"/>
</dbReference>
<organism evidence="5 6">
    <name type="scientific">Phycicoccus elongatus Lp2</name>
    <dbReference type="NCBI Taxonomy" id="1193181"/>
    <lineage>
        <taxon>Bacteria</taxon>
        <taxon>Bacillati</taxon>
        <taxon>Actinomycetota</taxon>
        <taxon>Actinomycetes</taxon>
        <taxon>Micrococcales</taxon>
        <taxon>Intrasporangiaceae</taxon>
        <taxon>Phycicoccus</taxon>
    </lineage>
</organism>
<evidence type="ECO:0000256" key="3">
    <source>
        <dbReference type="ARBA" id="ARBA00049244"/>
    </source>
</evidence>
<evidence type="ECO:0000256" key="2">
    <source>
        <dbReference type="ARBA" id="ARBA00022705"/>
    </source>
</evidence>
<dbReference type="Pfam" id="PF00476">
    <property type="entry name" value="DNA_pol_A"/>
    <property type="match status" value="2"/>
</dbReference>
<dbReference type="GO" id="GO:0006261">
    <property type="term" value="P:DNA-templated DNA replication"/>
    <property type="evidence" value="ECO:0007669"/>
    <property type="project" value="InterPro"/>
</dbReference>
<dbReference type="GO" id="GO:0003887">
    <property type="term" value="F:DNA-directed DNA polymerase activity"/>
    <property type="evidence" value="ECO:0007669"/>
    <property type="project" value="UniProtKB-EC"/>
</dbReference>
<comment type="catalytic activity">
    <reaction evidence="3">
        <text>DNA(n) + a 2'-deoxyribonucleoside 5'-triphosphate = DNA(n+1) + diphosphate</text>
        <dbReference type="Rhea" id="RHEA:22508"/>
        <dbReference type="Rhea" id="RHEA-COMP:17339"/>
        <dbReference type="Rhea" id="RHEA-COMP:17340"/>
        <dbReference type="ChEBI" id="CHEBI:33019"/>
        <dbReference type="ChEBI" id="CHEBI:61560"/>
        <dbReference type="ChEBI" id="CHEBI:173112"/>
        <dbReference type="EC" id="2.7.7.7"/>
    </reaction>
</comment>
<dbReference type="HOGENOM" id="CLU_035229_0_0_11"/>
<dbReference type="GO" id="GO:0006302">
    <property type="term" value="P:double-strand break repair"/>
    <property type="evidence" value="ECO:0007669"/>
    <property type="project" value="TreeGrafter"/>
</dbReference>
<evidence type="ECO:0000313" key="5">
    <source>
        <dbReference type="EMBL" id="CCH69690.1"/>
    </source>
</evidence>
<dbReference type="Proteomes" id="UP000013167">
    <property type="component" value="Unassembled WGS sequence"/>
</dbReference>
<proteinExistence type="predicted"/>
<dbReference type="OrthoDB" id="4414061at2"/>
<dbReference type="EMBL" id="CAIZ01000098">
    <property type="protein sequence ID" value="CCH69690.1"/>
    <property type="molecule type" value="Genomic_DNA"/>
</dbReference>
<feature type="domain" description="DNA-directed DNA polymerase family A palm" evidence="4">
    <location>
        <begin position="346"/>
        <end position="532"/>
    </location>
</feature>
<keyword evidence="6" id="KW-1185">Reference proteome</keyword>